<dbReference type="InterPro" id="IPR009030">
    <property type="entry name" value="Growth_fac_rcpt_cys_sf"/>
</dbReference>
<evidence type="ECO:0000313" key="4">
    <source>
        <dbReference type="Proteomes" id="UP000009168"/>
    </source>
</evidence>
<evidence type="ECO:0000256" key="1">
    <source>
        <dbReference type="SAM" id="Phobius"/>
    </source>
</evidence>
<dbReference type="Proteomes" id="UP000009168">
    <property type="component" value="Unassembled WGS sequence"/>
</dbReference>
<keyword evidence="4" id="KW-1185">Reference proteome</keyword>
<dbReference type="RefSeq" id="XP_001026189.1">
    <property type="nucleotide sequence ID" value="XM_001026189.3"/>
</dbReference>
<evidence type="ECO:0000256" key="2">
    <source>
        <dbReference type="SAM" id="SignalP"/>
    </source>
</evidence>
<feature type="chain" id="PRO_5004202084" evidence="2">
    <location>
        <begin position="22"/>
        <end position="363"/>
    </location>
</feature>
<dbReference type="PROSITE" id="PS51257">
    <property type="entry name" value="PROKAR_LIPOPROTEIN"/>
    <property type="match status" value="1"/>
</dbReference>
<keyword evidence="1" id="KW-0472">Membrane</keyword>
<keyword evidence="2" id="KW-0732">Signal</keyword>
<dbReference type="SUPFAM" id="SSF57184">
    <property type="entry name" value="Growth factor receptor domain"/>
    <property type="match status" value="1"/>
</dbReference>
<dbReference type="EMBL" id="GG662316">
    <property type="protein sequence ID" value="EAS05944.1"/>
    <property type="molecule type" value="Genomic_DNA"/>
</dbReference>
<name>Q24DP6_TETTS</name>
<feature type="signal peptide" evidence="2">
    <location>
        <begin position="1"/>
        <end position="21"/>
    </location>
</feature>
<accession>Q24DP6</accession>
<feature type="transmembrane region" description="Helical" evidence="1">
    <location>
        <begin position="344"/>
        <end position="362"/>
    </location>
</feature>
<dbReference type="InParanoid" id="Q24DP6"/>
<evidence type="ECO:0000313" key="3">
    <source>
        <dbReference type="EMBL" id="EAS05944.1"/>
    </source>
</evidence>
<keyword evidence="1" id="KW-0812">Transmembrane</keyword>
<dbReference type="GeneID" id="7837158"/>
<protein>
    <submittedName>
        <fullName evidence="3">Immobilization antigen</fullName>
    </submittedName>
</protein>
<organism evidence="3 4">
    <name type="scientific">Tetrahymena thermophila (strain SB210)</name>
    <dbReference type="NCBI Taxonomy" id="312017"/>
    <lineage>
        <taxon>Eukaryota</taxon>
        <taxon>Sar</taxon>
        <taxon>Alveolata</taxon>
        <taxon>Ciliophora</taxon>
        <taxon>Intramacronucleata</taxon>
        <taxon>Oligohymenophorea</taxon>
        <taxon>Hymenostomatida</taxon>
        <taxon>Tetrahymenina</taxon>
        <taxon>Tetrahymenidae</taxon>
        <taxon>Tetrahymena</taxon>
    </lineage>
</organism>
<gene>
    <name evidence="3" type="ORF">TTHERM_00790910</name>
</gene>
<proteinExistence type="predicted"/>
<dbReference type="KEGG" id="tet:TTHERM_00790910"/>
<dbReference type="OrthoDB" id="439917at2759"/>
<reference evidence="4" key="1">
    <citation type="journal article" date="2006" name="PLoS Biol.">
        <title>Macronuclear genome sequence of the ciliate Tetrahymena thermophila, a model eukaryote.</title>
        <authorList>
            <person name="Eisen J.A."/>
            <person name="Coyne R.S."/>
            <person name="Wu M."/>
            <person name="Wu D."/>
            <person name="Thiagarajan M."/>
            <person name="Wortman J.R."/>
            <person name="Badger J.H."/>
            <person name="Ren Q."/>
            <person name="Amedeo P."/>
            <person name="Jones K.M."/>
            <person name="Tallon L.J."/>
            <person name="Delcher A.L."/>
            <person name="Salzberg S.L."/>
            <person name="Silva J.C."/>
            <person name="Haas B.J."/>
            <person name="Majoros W.H."/>
            <person name="Farzad M."/>
            <person name="Carlton J.M."/>
            <person name="Smith R.K. Jr."/>
            <person name="Garg J."/>
            <person name="Pearlman R.E."/>
            <person name="Karrer K.M."/>
            <person name="Sun L."/>
            <person name="Manning G."/>
            <person name="Elde N.C."/>
            <person name="Turkewitz A.P."/>
            <person name="Asai D.J."/>
            <person name="Wilkes D.E."/>
            <person name="Wang Y."/>
            <person name="Cai H."/>
            <person name="Collins K."/>
            <person name="Stewart B.A."/>
            <person name="Lee S.R."/>
            <person name="Wilamowska K."/>
            <person name="Weinberg Z."/>
            <person name="Ruzzo W.L."/>
            <person name="Wloga D."/>
            <person name="Gaertig J."/>
            <person name="Frankel J."/>
            <person name="Tsao C.-C."/>
            <person name="Gorovsky M.A."/>
            <person name="Keeling P.J."/>
            <person name="Waller R.F."/>
            <person name="Patron N.J."/>
            <person name="Cherry J.M."/>
            <person name="Stover N.A."/>
            <person name="Krieger C.J."/>
            <person name="del Toro C."/>
            <person name="Ryder H.F."/>
            <person name="Williamson S.C."/>
            <person name="Barbeau R.A."/>
            <person name="Hamilton E.P."/>
            <person name="Orias E."/>
        </authorList>
    </citation>
    <scope>NUCLEOTIDE SEQUENCE [LARGE SCALE GENOMIC DNA]</scope>
    <source>
        <strain evidence="4">SB210</strain>
    </source>
</reference>
<dbReference type="AlphaFoldDB" id="Q24DP6"/>
<keyword evidence="1" id="KW-1133">Transmembrane helix</keyword>
<sequence>MINKSLIFAFLILSFISCCSQNQVEVTIKTKVCLCSAGYYGDTTAGDCQKCPQGTTSLPPDSKQLNLDVSFCSQCQINYYMNQQAVQPKGRLLQTAAICLQCPQGTGNNSGPTTKGDQSQCNVCLPGYYMTGYPQPNQPAQCTPCPSNSTNRGVNIIGDVSQCDYCKDNFYLTATAQPGKNPQSAQCSPCPANSYSSASNTQGFCTCFDSNANPLSGSQTSCACQSGYAGTVATSKSVPSGCQKCGNNQFISGNTCVTCADGSTANKDFSGCTCNDTSDGTSAWSSQNNVCQCKQNYYGTPDKASQGSTGSCKQCPQGTTSVAGSKTSDLCLKPPKDNSSISQSNSLIISFYIIINLIFIALY</sequence>
<dbReference type="HOGENOM" id="CLU_046082_0_0_1"/>
<dbReference type="SMART" id="SM01411">
    <property type="entry name" value="Ephrin_rec_like"/>
    <property type="match status" value="5"/>
</dbReference>